<dbReference type="InterPro" id="IPR015190">
    <property type="entry name" value="Elong_fac_SelB-wing-hlx_typ-2"/>
</dbReference>
<protein>
    <recommendedName>
        <fullName evidence="2">Selenocysteine-specific elongation factor</fullName>
    </recommendedName>
    <alternativeName>
        <fullName evidence="8">SelB translation factor</fullName>
    </alternativeName>
</protein>
<dbReference type="InterPro" id="IPR004535">
    <property type="entry name" value="Transl_elong_SelB"/>
</dbReference>
<gene>
    <name evidence="10" type="primary">selB</name>
    <name evidence="10" type="ORF">VF724_05085</name>
</gene>
<dbReference type="NCBIfam" id="TIGR00231">
    <property type="entry name" value="small_GTP"/>
    <property type="match status" value="1"/>
</dbReference>
<dbReference type="InterPro" id="IPR036390">
    <property type="entry name" value="WH_DNA-bd_sf"/>
</dbReference>
<dbReference type="Pfam" id="PF09107">
    <property type="entry name" value="WHD_3rd_SelB"/>
    <property type="match status" value="1"/>
</dbReference>
<dbReference type="NCBIfam" id="TIGR00475">
    <property type="entry name" value="selB"/>
    <property type="match status" value="1"/>
</dbReference>
<evidence type="ECO:0000256" key="3">
    <source>
        <dbReference type="ARBA" id="ARBA00022490"/>
    </source>
</evidence>
<keyword evidence="3" id="KW-0963">Cytoplasm</keyword>
<dbReference type="CDD" id="cd15491">
    <property type="entry name" value="selB_III"/>
    <property type="match status" value="1"/>
</dbReference>
<dbReference type="GO" id="GO:0003746">
    <property type="term" value="F:translation elongation factor activity"/>
    <property type="evidence" value="ECO:0007669"/>
    <property type="project" value="UniProtKB-KW"/>
</dbReference>
<dbReference type="Pfam" id="PF09106">
    <property type="entry name" value="WHD_2nd_SelB"/>
    <property type="match status" value="1"/>
</dbReference>
<dbReference type="InterPro" id="IPR027417">
    <property type="entry name" value="P-loop_NTPase"/>
</dbReference>
<feature type="domain" description="Tr-type G" evidence="9">
    <location>
        <begin position="3"/>
        <end position="174"/>
    </location>
</feature>
<evidence type="ECO:0000256" key="8">
    <source>
        <dbReference type="ARBA" id="ARBA00031615"/>
    </source>
</evidence>
<keyword evidence="4" id="KW-0547">Nucleotide-binding</keyword>
<dbReference type="InterPro" id="IPR015191">
    <property type="entry name" value="SelB_WHD4"/>
</dbReference>
<dbReference type="PANTHER" id="PTHR43721:SF22">
    <property type="entry name" value="ELONGATION FACTOR TU, MITOCHONDRIAL"/>
    <property type="match status" value="1"/>
</dbReference>
<dbReference type="RefSeq" id="WP_371753147.1">
    <property type="nucleotide sequence ID" value="NZ_JAYJLD010000005.1"/>
</dbReference>
<evidence type="ECO:0000313" key="10">
    <source>
        <dbReference type="EMBL" id="MEB3101032.1"/>
    </source>
</evidence>
<proteinExistence type="predicted"/>
<comment type="caution">
    <text evidence="10">The sequence shown here is derived from an EMBL/GenBank/DDBJ whole genome shotgun (WGS) entry which is preliminary data.</text>
</comment>
<sequence>MNPRFYTIGMSGHIDHGKTTLTKALTNIDTDRLKEEIERKISIELGYASFLLGEYETTIVDVPGHEKFIRQMIAGVAGIDLVILVIAADEGVMPQTKEHLEILSFLGLEHGIIAVTKIDRVDQDFIELIRDDIRSAVNRTIFENADVVLVDSISGNGLEELKSAIARNLRNIQQREAKGAFRLPIDQVFTIQGQGTIVRGTIYEGTIKKGDPLLLLPHQITVKARQLQVHNREKDMAIAGQRVAINLGGAVKEAVKRGDVLVSSDHYSLSKAIEVSLQTVKDLKYPVKQRAPVKFYCGTSEVMGKIVLLDRKELNGDEEVLCQIRLEDPVVARRGDRIVLRRPSPVETIGGGWIIDPFSKKLRFGEETIRKLERKRRGSQDDRLLDALNERYLLSKNELLQTASFDPETLEETLSRLLQNLQVITVESDVFTSSKAYEKVRQEIHRILQKYHESYPLRSGMNKAECAQALKGVPVLLIEAVVEREVGCGGLKREKQFISLASFEPHFPRQWEQQFERAVQRMEADGLKVKPFDEYFSGEKVPEYLLQEARRHLLQTERAYTLDDKQLIHHRTHDKQLDALYRFTNGQPFTVQEAKAILDTTRKNLVLYLELLDQLRFTKRVGEQRVWLKNE</sequence>
<dbReference type="InterPro" id="IPR000795">
    <property type="entry name" value="T_Tr_GTP-bd_dom"/>
</dbReference>
<evidence type="ECO:0000256" key="5">
    <source>
        <dbReference type="ARBA" id="ARBA00022917"/>
    </source>
</evidence>
<dbReference type="Gene3D" id="2.40.30.10">
    <property type="entry name" value="Translation factors"/>
    <property type="match status" value="1"/>
</dbReference>
<dbReference type="SUPFAM" id="SSF50447">
    <property type="entry name" value="Translation proteins"/>
    <property type="match status" value="1"/>
</dbReference>
<dbReference type="Pfam" id="PF03144">
    <property type="entry name" value="GTP_EFTU_D2"/>
    <property type="match status" value="1"/>
</dbReference>
<keyword evidence="11" id="KW-1185">Reference proteome</keyword>
<dbReference type="PANTHER" id="PTHR43721">
    <property type="entry name" value="ELONGATION FACTOR TU-RELATED"/>
    <property type="match status" value="1"/>
</dbReference>
<dbReference type="Pfam" id="PF25461">
    <property type="entry name" value="Beta-barrel_SelB"/>
    <property type="match status" value="1"/>
</dbReference>
<dbReference type="Proteomes" id="UP001310386">
    <property type="component" value="Unassembled WGS sequence"/>
</dbReference>
<dbReference type="InterPro" id="IPR005225">
    <property type="entry name" value="Small_GTP-bd"/>
</dbReference>
<comment type="subcellular location">
    <subcellularLocation>
        <location evidence="1">Cytoplasm</location>
    </subcellularLocation>
</comment>
<reference evidence="10" key="1">
    <citation type="submission" date="2023-12" db="EMBL/GenBank/DDBJ databases">
        <title>Fervidustalea candida gen. nov., sp. nov., a novel member of the family Paenibacillaceae isolated from a geothermal area.</title>
        <authorList>
            <person name="Li W.-J."/>
            <person name="Jiao J.-Y."/>
            <person name="Chen Y."/>
        </authorList>
    </citation>
    <scope>NUCLEOTIDE SEQUENCE</scope>
    <source>
        <strain evidence="10">SYSU GA230002</strain>
    </source>
</reference>
<organism evidence="10 11">
    <name type="scientific">Ferviditalea candida</name>
    <dbReference type="NCBI Taxonomy" id="3108399"/>
    <lineage>
        <taxon>Bacteria</taxon>
        <taxon>Bacillati</taxon>
        <taxon>Bacillota</taxon>
        <taxon>Bacilli</taxon>
        <taxon>Bacillales</taxon>
        <taxon>Paenibacillaceae</taxon>
        <taxon>Ferviditalea</taxon>
    </lineage>
</organism>
<dbReference type="InterPro" id="IPR004161">
    <property type="entry name" value="EFTu-like_2"/>
</dbReference>
<dbReference type="SUPFAM" id="SSF52540">
    <property type="entry name" value="P-loop containing nucleoside triphosphate hydrolases"/>
    <property type="match status" value="1"/>
</dbReference>
<dbReference type="SUPFAM" id="SSF50465">
    <property type="entry name" value="EF-Tu/eEF-1alpha/eIF2-gamma C-terminal domain"/>
    <property type="match status" value="1"/>
</dbReference>
<dbReference type="InterPro" id="IPR009001">
    <property type="entry name" value="Transl_elong_EF1A/Init_IF2_C"/>
</dbReference>
<evidence type="ECO:0000256" key="1">
    <source>
        <dbReference type="ARBA" id="ARBA00004496"/>
    </source>
</evidence>
<keyword evidence="6" id="KW-0342">GTP-binding</keyword>
<dbReference type="InterPro" id="IPR050055">
    <property type="entry name" value="EF-Tu_GTPase"/>
</dbReference>
<dbReference type="Pfam" id="PF00009">
    <property type="entry name" value="GTP_EFTU"/>
    <property type="match status" value="1"/>
</dbReference>
<keyword evidence="5" id="KW-0648">Protein biosynthesis</keyword>
<dbReference type="SUPFAM" id="SSF46785">
    <property type="entry name" value="Winged helix' DNA-binding domain"/>
    <property type="match status" value="2"/>
</dbReference>
<evidence type="ECO:0000256" key="4">
    <source>
        <dbReference type="ARBA" id="ARBA00022741"/>
    </source>
</evidence>
<dbReference type="EMBL" id="JAYJLD010000005">
    <property type="protein sequence ID" value="MEB3101032.1"/>
    <property type="molecule type" value="Genomic_DNA"/>
</dbReference>
<name>A0ABU5ZFN3_9BACL</name>
<dbReference type="InterPro" id="IPR036388">
    <property type="entry name" value="WH-like_DNA-bd_sf"/>
</dbReference>
<evidence type="ECO:0000259" key="9">
    <source>
        <dbReference type="PROSITE" id="PS51722"/>
    </source>
</evidence>
<dbReference type="PROSITE" id="PS51722">
    <property type="entry name" value="G_TR_2"/>
    <property type="match status" value="1"/>
</dbReference>
<evidence type="ECO:0000313" key="11">
    <source>
        <dbReference type="Proteomes" id="UP001310386"/>
    </source>
</evidence>
<evidence type="ECO:0000256" key="6">
    <source>
        <dbReference type="ARBA" id="ARBA00023134"/>
    </source>
</evidence>
<dbReference type="InterPro" id="IPR057335">
    <property type="entry name" value="Beta-barrel_SelB"/>
</dbReference>
<keyword evidence="10" id="KW-0251">Elongation factor</keyword>
<dbReference type="CDD" id="cd04171">
    <property type="entry name" value="SelB"/>
    <property type="match status" value="1"/>
</dbReference>
<evidence type="ECO:0000256" key="2">
    <source>
        <dbReference type="ARBA" id="ARBA00015953"/>
    </source>
</evidence>
<evidence type="ECO:0000256" key="7">
    <source>
        <dbReference type="ARBA" id="ARBA00025526"/>
    </source>
</evidence>
<dbReference type="InterPro" id="IPR009000">
    <property type="entry name" value="Transl_B-barrel_sf"/>
</dbReference>
<dbReference type="Gene3D" id="1.10.10.2770">
    <property type="match status" value="1"/>
</dbReference>
<dbReference type="Gene3D" id="3.40.50.300">
    <property type="entry name" value="P-loop containing nucleotide triphosphate hydrolases"/>
    <property type="match status" value="1"/>
</dbReference>
<accession>A0ABU5ZFN3</accession>
<comment type="function">
    <text evidence="7">Translation factor necessary for the incorporation of selenocysteine into proteins. It probably replaces EF-Tu for the insertion of selenocysteine directed by the UGA codon. SelB binds GTP and GDP.</text>
</comment>
<dbReference type="Gene3D" id="1.10.10.10">
    <property type="entry name" value="Winged helix-like DNA-binding domain superfamily/Winged helix DNA-binding domain"/>
    <property type="match status" value="1"/>
</dbReference>